<evidence type="ECO:0000259" key="4">
    <source>
        <dbReference type="Pfam" id="PF00150"/>
    </source>
</evidence>
<dbReference type="InterPro" id="IPR013780">
    <property type="entry name" value="Glyco_hydro_b"/>
</dbReference>
<organism evidence="6 7">
    <name type="scientific">Peronospora belbahrii</name>
    <dbReference type="NCBI Taxonomy" id="622444"/>
    <lineage>
        <taxon>Eukaryota</taxon>
        <taxon>Sar</taxon>
        <taxon>Stramenopiles</taxon>
        <taxon>Oomycota</taxon>
        <taxon>Peronosporomycetes</taxon>
        <taxon>Peronosporales</taxon>
        <taxon>Peronosporaceae</taxon>
        <taxon>Peronospora</taxon>
    </lineage>
</organism>
<dbReference type="Gene3D" id="2.60.40.1180">
    <property type="entry name" value="Golgi alpha-mannosidase II"/>
    <property type="match status" value="1"/>
</dbReference>
<dbReference type="PANTHER" id="PTHR31308:SF5">
    <property type="entry name" value="ERGOSTERYL-BETA-GLUCOSIDASE"/>
    <property type="match status" value="1"/>
</dbReference>
<dbReference type="InterPro" id="IPR041036">
    <property type="entry name" value="GH5_C"/>
</dbReference>
<gene>
    <name evidence="6" type="ORF">PBS001_LOCUS7149</name>
</gene>
<feature type="domain" description="Glycoside hydrolase family 5 C-terminal" evidence="5">
    <location>
        <begin position="565"/>
        <end position="652"/>
    </location>
</feature>
<sequence length="692" mass="78483">MLLPTTNDHHLSIHNGHFIDAQGRVRFLRGVNLGSKLPCGLAHTTSSSINFDSFFTNAHQVTFIDRPFPLNDAPIHFSRLQRWGFTFVRFIITWEAIEHEGPGIYDQDYLLYCREFIQVAATYGLNIYIDPHQDVWSRWTGGDGAPLWTLETMGLEPRNFHATKASLCLETCGVQVVQFPKMIWPTNYFKMACATMFSLFWGGATCAPSCWIHGVQVQEYLQSHYINAMVEIAKVLQGLTNVVGFGTMNEPSSGYLGLKDLSKHFHHGELKYDLAPTPFQGMALADGYQQIVERWSNGINQHVLGRPDEIVKVDPKGTRAWQQGRRCIWREEGVWDVDKTSGEPVLLRPDHFADIVFGRDCYVPFAARFTERIRSILPHILLFVELPPLEFSIDAFPKIDDALIPRAVNATHWYDGVTLFLRAWRPYFTVDPRTKRPAFGSTAVRRMHMKQLEGIKAYGSKQMNNAPTLIGETGIPFNMHGGKAYRNGDFAAQIGALDHTISCLEASMVSFTLWCYTSDNCNDFGDQWNLEDLSLISKDKLVRSDGRFTVPDRDACARAAQAFVRPYATRVAGTPFKSEFVLDCVRYELKYMSDPSKSTDTSMHPTEIFVPHLQYSKGYSVETSDGCFSCQSHDGWDVVSYMHNPSKTSHWLLITSKDTSIEKSHRARIFKKRMLISSLLAPSAYILYLIIG</sequence>
<dbReference type="InterPro" id="IPR052066">
    <property type="entry name" value="Glycosphingolipid_Hydrolases"/>
</dbReference>
<evidence type="ECO:0008006" key="8">
    <source>
        <dbReference type="Google" id="ProtNLM"/>
    </source>
</evidence>
<dbReference type="InterPro" id="IPR017853">
    <property type="entry name" value="GH"/>
</dbReference>
<dbReference type="EMBL" id="CAKLCB010000368">
    <property type="protein sequence ID" value="CAH0520683.1"/>
    <property type="molecule type" value="Genomic_DNA"/>
</dbReference>
<dbReference type="Gene3D" id="3.20.20.80">
    <property type="entry name" value="Glycosidases"/>
    <property type="match status" value="1"/>
</dbReference>
<dbReference type="InterPro" id="IPR001547">
    <property type="entry name" value="Glyco_hydro_5"/>
</dbReference>
<dbReference type="Proteomes" id="UP001158986">
    <property type="component" value="Unassembled WGS sequence"/>
</dbReference>
<comment type="caution">
    <text evidence="6">The sequence shown here is derived from an EMBL/GenBank/DDBJ whole genome shotgun (WGS) entry which is preliminary data.</text>
</comment>
<feature type="domain" description="Glycoside hydrolase family 5" evidence="4">
    <location>
        <begin position="78"/>
        <end position="253"/>
    </location>
</feature>
<keyword evidence="7" id="KW-1185">Reference proteome</keyword>
<keyword evidence="2" id="KW-0378">Hydrolase</keyword>
<evidence type="ECO:0000256" key="3">
    <source>
        <dbReference type="ARBA" id="ARBA00023295"/>
    </source>
</evidence>
<name>A0ABN8D764_9STRA</name>
<evidence type="ECO:0000256" key="2">
    <source>
        <dbReference type="ARBA" id="ARBA00022801"/>
    </source>
</evidence>
<comment type="similarity">
    <text evidence="1">Belongs to the glycosyl hydrolase 5 (cellulase A) family.</text>
</comment>
<evidence type="ECO:0000259" key="5">
    <source>
        <dbReference type="Pfam" id="PF18564"/>
    </source>
</evidence>
<evidence type="ECO:0000256" key="1">
    <source>
        <dbReference type="ARBA" id="ARBA00005641"/>
    </source>
</evidence>
<keyword evidence="3" id="KW-0326">Glycosidase</keyword>
<dbReference type="PANTHER" id="PTHR31308">
    <property type="match status" value="1"/>
</dbReference>
<accession>A0ABN8D764</accession>
<protein>
    <recommendedName>
        <fullName evidence="8">Glycoside hydrolase family 5 domain-containing protein</fullName>
    </recommendedName>
</protein>
<proteinExistence type="inferred from homology"/>
<dbReference type="Pfam" id="PF18564">
    <property type="entry name" value="Glyco_hydro_5_C"/>
    <property type="match status" value="1"/>
</dbReference>
<dbReference type="SUPFAM" id="SSF51445">
    <property type="entry name" value="(Trans)glycosidases"/>
    <property type="match status" value="1"/>
</dbReference>
<reference evidence="6 7" key="1">
    <citation type="submission" date="2021-11" db="EMBL/GenBank/DDBJ databases">
        <authorList>
            <person name="Islam A."/>
            <person name="Islam S."/>
            <person name="Flora M.S."/>
            <person name="Rahman M."/>
            <person name="Ziaur R.M."/>
            <person name="Epstein J.H."/>
            <person name="Hassan M."/>
            <person name="Klassen M."/>
            <person name="Woodard K."/>
            <person name="Webb A."/>
            <person name="Webby R.J."/>
            <person name="El Zowalaty M.E."/>
        </authorList>
    </citation>
    <scope>NUCLEOTIDE SEQUENCE [LARGE SCALE GENOMIC DNA]</scope>
    <source>
        <strain evidence="6">Pbs1</strain>
    </source>
</reference>
<dbReference type="Pfam" id="PF00150">
    <property type="entry name" value="Cellulase"/>
    <property type="match status" value="1"/>
</dbReference>
<evidence type="ECO:0000313" key="7">
    <source>
        <dbReference type="Proteomes" id="UP001158986"/>
    </source>
</evidence>
<evidence type="ECO:0000313" key="6">
    <source>
        <dbReference type="EMBL" id="CAH0520683.1"/>
    </source>
</evidence>